<reference evidence="1" key="1">
    <citation type="submission" date="2018-12" db="EMBL/GenBank/DDBJ databases">
        <authorList>
            <person name="Syme R.A."/>
            <person name="Farfan-Caceres L."/>
            <person name="Lichtenzveig J."/>
        </authorList>
    </citation>
    <scope>NUCLEOTIDE SEQUENCE</scope>
    <source>
        <strain evidence="1">Al4</strain>
    </source>
</reference>
<name>A0A8H7MK66_9PLEO</name>
<sequence length="443" mass="49305">MRPERIVSLSAVREVLDKAQSEHTSLFVSLMGNGRNHPYACKPPQRLVFGPNESDFPGLGKKLSPFDINTLPSPDNLQKLLIDDLQTARKEHNDHISHAVDKNAAADSEAKGENADLKLLESLTGHDSETREGLVSFPSPSLDGICDDAKVEDDNTLQESMTAATILYRNTLLSLQHSNEGTTFTTLLSGAVAWIIWPPTVHNLNILRTSYEAFANGLDDAKINVATELKGGVCLVQSVGEAIRIPPFSLMLCLSLEMSILATYSVVTAGQVVGMLRQLPLLQAWFKTEVDGERKRVDLFAALLENLSFILEGKFESTNTKTHKYPYLQEGPLRSLLQTWDGVKDNVACVLNPGESEHLVEIWGQFLRSARGRECWICGRNIHNKLRDMRKHFETEHWPAKNVVEVTEDLEMVVTPTIMQEETGKERSFHDAMEVIGSHEGIP</sequence>
<organism evidence="1 2">
    <name type="scientific">Ascochyta lentis</name>
    <dbReference type="NCBI Taxonomy" id="205686"/>
    <lineage>
        <taxon>Eukaryota</taxon>
        <taxon>Fungi</taxon>
        <taxon>Dikarya</taxon>
        <taxon>Ascomycota</taxon>
        <taxon>Pezizomycotina</taxon>
        <taxon>Dothideomycetes</taxon>
        <taxon>Pleosporomycetidae</taxon>
        <taxon>Pleosporales</taxon>
        <taxon>Pleosporineae</taxon>
        <taxon>Didymellaceae</taxon>
        <taxon>Ascochyta</taxon>
    </lineage>
</organism>
<dbReference type="AlphaFoldDB" id="A0A8H7MK66"/>
<proteinExistence type="predicted"/>
<dbReference type="EMBL" id="RZGK01000006">
    <property type="protein sequence ID" value="KAF9698288.1"/>
    <property type="molecule type" value="Genomic_DNA"/>
</dbReference>
<comment type="caution">
    <text evidence="1">The sequence shown here is derived from an EMBL/GenBank/DDBJ whole genome shotgun (WGS) entry which is preliminary data.</text>
</comment>
<gene>
    <name evidence="1" type="ORF">EKO04_003472</name>
</gene>
<evidence type="ECO:0000313" key="1">
    <source>
        <dbReference type="EMBL" id="KAF9698288.1"/>
    </source>
</evidence>
<dbReference type="Proteomes" id="UP000651452">
    <property type="component" value="Unassembled WGS sequence"/>
</dbReference>
<keyword evidence="2" id="KW-1185">Reference proteome</keyword>
<reference evidence="1" key="2">
    <citation type="submission" date="2020-09" db="EMBL/GenBank/DDBJ databases">
        <title>Reference genome assembly for Australian Ascochyta lentis isolate Al4.</title>
        <authorList>
            <person name="Lee R.C."/>
            <person name="Farfan-Caceres L.M."/>
            <person name="Debler J.W."/>
            <person name="Williams A.H."/>
            <person name="Henares B.M."/>
        </authorList>
    </citation>
    <scope>NUCLEOTIDE SEQUENCE</scope>
    <source>
        <strain evidence="1">Al4</strain>
    </source>
</reference>
<protein>
    <submittedName>
        <fullName evidence="1">Uncharacterized protein</fullName>
    </submittedName>
</protein>
<accession>A0A8H7MK66</accession>
<evidence type="ECO:0000313" key="2">
    <source>
        <dbReference type="Proteomes" id="UP000651452"/>
    </source>
</evidence>
<dbReference type="OrthoDB" id="3790934at2759"/>